<gene>
    <name evidence="8" type="ORF">CNMCM8927_001542</name>
</gene>
<organism evidence="8 9">
    <name type="scientific">Aspergillus lentulus</name>
    <dbReference type="NCBI Taxonomy" id="293939"/>
    <lineage>
        <taxon>Eukaryota</taxon>
        <taxon>Fungi</taxon>
        <taxon>Dikarya</taxon>
        <taxon>Ascomycota</taxon>
        <taxon>Pezizomycotina</taxon>
        <taxon>Eurotiomycetes</taxon>
        <taxon>Eurotiomycetidae</taxon>
        <taxon>Eurotiales</taxon>
        <taxon>Aspergillaceae</taxon>
        <taxon>Aspergillus</taxon>
        <taxon>Aspergillus subgen. Fumigati</taxon>
    </lineage>
</organism>
<keyword evidence="6" id="KW-0186">Copper</keyword>
<evidence type="ECO:0000256" key="3">
    <source>
        <dbReference type="ARBA" id="ARBA00022692"/>
    </source>
</evidence>
<comment type="similarity">
    <text evidence="2 6">Belongs to the copper transporter (Ctr) (TC 1.A.56) family. SLC31A subfamily.</text>
</comment>
<comment type="subcellular location">
    <subcellularLocation>
        <location evidence="1 6">Membrane</location>
        <topology evidence="1 6">Multi-pass membrane protein</topology>
    </subcellularLocation>
</comment>
<evidence type="ECO:0000256" key="5">
    <source>
        <dbReference type="ARBA" id="ARBA00023136"/>
    </source>
</evidence>
<proteinExistence type="inferred from homology"/>
<evidence type="ECO:0000313" key="9">
    <source>
        <dbReference type="Proteomes" id="UP000649114"/>
    </source>
</evidence>
<evidence type="ECO:0000256" key="7">
    <source>
        <dbReference type="SAM" id="MobiDB-lite"/>
    </source>
</evidence>
<accession>A0AAN5YY44</accession>
<feature type="transmembrane region" description="Helical" evidence="6">
    <location>
        <begin position="93"/>
        <end position="112"/>
    </location>
</feature>
<evidence type="ECO:0000313" key="8">
    <source>
        <dbReference type="EMBL" id="KAF4208075.1"/>
    </source>
</evidence>
<dbReference type="GO" id="GO:0005375">
    <property type="term" value="F:copper ion transmembrane transporter activity"/>
    <property type="evidence" value="ECO:0007669"/>
    <property type="project" value="UniProtKB-UniRule"/>
</dbReference>
<keyword evidence="6" id="KW-0406">Ion transport</keyword>
<comment type="caution">
    <text evidence="8">The sequence shown here is derived from an EMBL/GenBank/DDBJ whole genome shotgun (WGS) entry which is preliminary data.</text>
</comment>
<dbReference type="Pfam" id="PF04145">
    <property type="entry name" value="Ctr"/>
    <property type="match status" value="1"/>
</dbReference>
<feature type="transmembrane region" description="Helical" evidence="6">
    <location>
        <begin position="221"/>
        <end position="239"/>
    </location>
</feature>
<sequence length="258" mass="28089">MDHMSHGMDSMASMTSTMTMAMSATSTASAAMSTGSSHSMGGMDMGGMDMGGMDGMHSCKISPLTSPTVQMLWNWYTIDSCFLSSQWHNTSRGMFAGSCIGVICLVICLEFLRRVGREYDAFIVRRAHLRRQYLSATASSQGLTRATDTDADASAENSQETTRGVQGVASKGAPQTICSAFEDKTPVRPTLIEQLVRALLHMLQFAVAYFVMLLAMYFNGYIIICIFIGAFLGSFIFSWEPLNLQKENDATAVTKCCG</sequence>
<keyword evidence="6" id="KW-0813">Transport</keyword>
<dbReference type="PANTHER" id="PTHR12483:SF73">
    <property type="entry name" value="COPPER TRANSPORT PROTEIN CTR3"/>
    <property type="match status" value="1"/>
</dbReference>
<dbReference type="PANTHER" id="PTHR12483">
    <property type="entry name" value="SOLUTE CARRIER FAMILY 31 COPPER TRANSPORTERS"/>
    <property type="match status" value="1"/>
</dbReference>
<evidence type="ECO:0000256" key="2">
    <source>
        <dbReference type="ARBA" id="ARBA00006921"/>
    </source>
</evidence>
<keyword evidence="3 6" id="KW-0812">Transmembrane</keyword>
<dbReference type="GO" id="GO:0016020">
    <property type="term" value="C:membrane"/>
    <property type="evidence" value="ECO:0007669"/>
    <property type="project" value="UniProtKB-SubCell"/>
</dbReference>
<reference evidence="8" key="1">
    <citation type="journal article" date="2020" name="bioRxiv">
        <title>Genomic and phenotypic heterogeneity of clinical isolates of the human pathogens Aspergillus fumigatus, Aspergillus lentulus and Aspergillus fumigatiaffinis.</title>
        <authorList>
            <person name="dos Santos R.A.C."/>
            <person name="Steenwyk J.L."/>
            <person name="Rivero-Menendez O."/>
            <person name="Mead M.E."/>
            <person name="Silva L.P."/>
            <person name="Bastos R.W."/>
            <person name="Alastruey-Izquierdo A."/>
            <person name="Goldman G.H."/>
            <person name="Rokas A."/>
        </authorList>
    </citation>
    <scope>NUCLEOTIDE SEQUENCE</scope>
    <source>
        <strain evidence="8">CNM-CM8927</strain>
    </source>
</reference>
<reference evidence="8" key="2">
    <citation type="submission" date="2020-04" db="EMBL/GenBank/DDBJ databases">
        <authorList>
            <person name="Santos R.A.C."/>
            <person name="Steenwyk J.L."/>
            <person name="Rivero-Menendez O."/>
            <person name="Mead M.E."/>
            <person name="Silva L.P."/>
            <person name="Bastos R.W."/>
            <person name="Alastruey-Izquierdo A."/>
            <person name="Goldman G.H."/>
            <person name="Rokas A."/>
        </authorList>
    </citation>
    <scope>NUCLEOTIDE SEQUENCE</scope>
    <source>
        <strain evidence="8">CNM-CM8927</strain>
    </source>
</reference>
<feature type="region of interest" description="Disordered" evidence="7">
    <location>
        <begin position="145"/>
        <end position="165"/>
    </location>
</feature>
<dbReference type="AlphaFoldDB" id="A0AAN5YY44"/>
<keyword evidence="5 6" id="KW-0472">Membrane</keyword>
<feature type="compositionally biased region" description="Polar residues" evidence="7">
    <location>
        <begin position="155"/>
        <end position="164"/>
    </location>
</feature>
<protein>
    <recommendedName>
        <fullName evidence="6">Copper transport protein</fullName>
    </recommendedName>
</protein>
<name>A0AAN5YY44_ASPLE</name>
<evidence type="ECO:0000256" key="1">
    <source>
        <dbReference type="ARBA" id="ARBA00004141"/>
    </source>
</evidence>
<dbReference type="InterPro" id="IPR007274">
    <property type="entry name" value="Cop_transporter"/>
</dbReference>
<dbReference type="Proteomes" id="UP000649114">
    <property type="component" value="Unassembled WGS sequence"/>
</dbReference>
<evidence type="ECO:0000256" key="4">
    <source>
        <dbReference type="ARBA" id="ARBA00022989"/>
    </source>
</evidence>
<keyword evidence="6" id="KW-0187">Copper transport</keyword>
<keyword evidence="4 6" id="KW-1133">Transmembrane helix</keyword>
<evidence type="ECO:0000256" key="6">
    <source>
        <dbReference type="RuleBase" id="RU367022"/>
    </source>
</evidence>
<dbReference type="EMBL" id="JAAAPU010000013">
    <property type="protein sequence ID" value="KAF4208075.1"/>
    <property type="molecule type" value="Genomic_DNA"/>
</dbReference>